<comment type="caution">
    <text evidence="1">The sequence shown here is derived from an EMBL/GenBank/DDBJ whole genome shotgun (WGS) entry which is preliminary data.</text>
</comment>
<evidence type="ECO:0000313" key="2">
    <source>
        <dbReference type="Proteomes" id="UP001209878"/>
    </source>
</evidence>
<evidence type="ECO:0000313" key="1">
    <source>
        <dbReference type="EMBL" id="KAK2184257.1"/>
    </source>
</evidence>
<keyword evidence="2" id="KW-1185">Reference proteome</keyword>
<dbReference type="EMBL" id="JAODUO010000274">
    <property type="protein sequence ID" value="KAK2184257.1"/>
    <property type="molecule type" value="Genomic_DNA"/>
</dbReference>
<organism evidence="1 2">
    <name type="scientific">Ridgeia piscesae</name>
    <name type="common">Tubeworm</name>
    <dbReference type="NCBI Taxonomy" id="27915"/>
    <lineage>
        <taxon>Eukaryota</taxon>
        <taxon>Metazoa</taxon>
        <taxon>Spiralia</taxon>
        <taxon>Lophotrochozoa</taxon>
        <taxon>Annelida</taxon>
        <taxon>Polychaeta</taxon>
        <taxon>Sedentaria</taxon>
        <taxon>Canalipalpata</taxon>
        <taxon>Sabellida</taxon>
        <taxon>Siboglinidae</taxon>
        <taxon>Ridgeia</taxon>
    </lineage>
</organism>
<dbReference type="Proteomes" id="UP001209878">
    <property type="component" value="Unassembled WGS sequence"/>
</dbReference>
<accession>A0AAD9NXH4</accession>
<sequence length="85" mass="9432">MSSAIATTPGRPSNVWSTYFWNTSCAETSPNGRRRKQYRPYGVLNVESSFDSSSNFTFQYSDRASSIKNALGPCNCGRMSSRTCV</sequence>
<protein>
    <submittedName>
        <fullName evidence="1">Uncharacterized protein</fullName>
    </submittedName>
</protein>
<proteinExistence type="predicted"/>
<name>A0AAD9NXH4_RIDPI</name>
<gene>
    <name evidence="1" type="ORF">NP493_273g01019</name>
</gene>
<reference evidence="1" key="1">
    <citation type="journal article" date="2023" name="Mol. Biol. Evol.">
        <title>Third-Generation Sequencing Reveals the Adaptive Role of the Epigenome in Three Deep-Sea Polychaetes.</title>
        <authorList>
            <person name="Perez M."/>
            <person name="Aroh O."/>
            <person name="Sun Y."/>
            <person name="Lan Y."/>
            <person name="Juniper S.K."/>
            <person name="Young C.R."/>
            <person name="Angers B."/>
            <person name="Qian P.Y."/>
        </authorList>
    </citation>
    <scope>NUCLEOTIDE SEQUENCE</scope>
    <source>
        <strain evidence="1">R07B-5</strain>
    </source>
</reference>
<dbReference type="AlphaFoldDB" id="A0AAD9NXH4"/>